<dbReference type="RefSeq" id="WP_175224201.1">
    <property type="nucleotide sequence ID" value="NZ_CADIKH010000001.1"/>
</dbReference>
<proteinExistence type="predicted"/>
<dbReference type="Proteomes" id="UP000494363">
    <property type="component" value="Unassembled WGS sequence"/>
</dbReference>
<protein>
    <submittedName>
        <fullName evidence="3">Uncharacterized protein</fullName>
    </submittedName>
</protein>
<dbReference type="EMBL" id="CADIKH010000001">
    <property type="protein sequence ID" value="CAB3746257.1"/>
    <property type="molecule type" value="Genomic_DNA"/>
</dbReference>
<feature type="chain" id="PRO_5026733852" evidence="2">
    <location>
        <begin position="26"/>
        <end position="155"/>
    </location>
</feature>
<feature type="signal peptide" evidence="2">
    <location>
        <begin position="1"/>
        <end position="25"/>
    </location>
</feature>
<dbReference type="AlphaFoldDB" id="A0A6J5CYQ4"/>
<accession>A0A6J5CYQ4</accession>
<reference evidence="3 4" key="1">
    <citation type="submission" date="2020-04" db="EMBL/GenBank/DDBJ databases">
        <authorList>
            <person name="De Canck E."/>
        </authorList>
    </citation>
    <scope>NUCLEOTIDE SEQUENCE [LARGE SCALE GENOMIC DNA]</scope>
    <source>
        <strain evidence="3 4">LMG 29542</strain>
    </source>
</reference>
<keyword evidence="2" id="KW-0732">Signal</keyword>
<keyword evidence="4" id="KW-1185">Reference proteome</keyword>
<name>A0A6J5CYQ4_9BURK</name>
<sequence length="155" mass="16379">MLRPPMFAASLLATALLAVAPASFAGERVIEIWNPPEARQGAHLIGKTAKPPHHRKVLAHRSAPTPRQRQDAPQASQQTSQPAAHPPLSQAPTQSANAAANHATAPVADAGRLKHSAPSHPKDDITHFEDIPRIVTPEGNVLRVGADGATARVTR</sequence>
<organism evidence="3 4">
    <name type="scientific">Paraburkholderia humisilvae</name>
    <dbReference type="NCBI Taxonomy" id="627669"/>
    <lineage>
        <taxon>Bacteria</taxon>
        <taxon>Pseudomonadati</taxon>
        <taxon>Pseudomonadota</taxon>
        <taxon>Betaproteobacteria</taxon>
        <taxon>Burkholderiales</taxon>
        <taxon>Burkholderiaceae</taxon>
        <taxon>Paraburkholderia</taxon>
    </lineage>
</organism>
<evidence type="ECO:0000256" key="1">
    <source>
        <dbReference type="SAM" id="MobiDB-lite"/>
    </source>
</evidence>
<evidence type="ECO:0000313" key="4">
    <source>
        <dbReference type="Proteomes" id="UP000494363"/>
    </source>
</evidence>
<feature type="compositionally biased region" description="Basic residues" evidence="1">
    <location>
        <begin position="50"/>
        <end position="59"/>
    </location>
</feature>
<evidence type="ECO:0000313" key="3">
    <source>
        <dbReference type="EMBL" id="CAB3746257.1"/>
    </source>
</evidence>
<gene>
    <name evidence="3" type="ORF">LMG29542_00163</name>
</gene>
<feature type="compositionally biased region" description="Low complexity" evidence="1">
    <location>
        <begin position="72"/>
        <end position="110"/>
    </location>
</feature>
<feature type="region of interest" description="Disordered" evidence="1">
    <location>
        <begin position="47"/>
        <end position="127"/>
    </location>
</feature>
<evidence type="ECO:0000256" key="2">
    <source>
        <dbReference type="SAM" id="SignalP"/>
    </source>
</evidence>